<proteinExistence type="predicted"/>
<reference evidence="1" key="1">
    <citation type="journal article" date="2021" name="PeerJ">
        <title>Extensive microbial diversity within the chicken gut microbiome revealed by metagenomics and culture.</title>
        <authorList>
            <person name="Gilroy R."/>
            <person name="Ravi A."/>
            <person name="Getino M."/>
            <person name="Pursley I."/>
            <person name="Horton D.L."/>
            <person name="Alikhan N.F."/>
            <person name="Baker D."/>
            <person name="Gharbi K."/>
            <person name="Hall N."/>
            <person name="Watson M."/>
            <person name="Adriaenssens E.M."/>
            <person name="Foster-Nyarko E."/>
            <person name="Jarju S."/>
            <person name="Secka A."/>
            <person name="Antonio M."/>
            <person name="Oren A."/>
            <person name="Chaudhuri R.R."/>
            <person name="La Ragione R."/>
            <person name="Hildebrand F."/>
            <person name="Pallen M.J."/>
        </authorList>
    </citation>
    <scope>NUCLEOTIDE SEQUENCE</scope>
    <source>
        <strain evidence="1">ChiGjej4B4-7305</strain>
    </source>
</reference>
<dbReference type="AlphaFoldDB" id="A0A9D2J311"/>
<reference evidence="1" key="2">
    <citation type="submission" date="2021-04" db="EMBL/GenBank/DDBJ databases">
        <authorList>
            <person name="Gilroy R."/>
        </authorList>
    </citation>
    <scope>NUCLEOTIDE SEQUENCE</scope>
    <source>
        <strain evidence="1">ChiGjej4B4-7305</strain>
    </source>
</reference>
<accession>A0A9D2J311</accession>
<sequence>MSDVLIRNVPAEDLDRIRGAAAAQGVSLQHYLQETVRAQARFLRRRDAIARTETRLRDRPAVPDVDREAVLDAIAAEDAGTAEELADRIAP</sequence>
<dbReference type="SUPFAM" id="SSF47598">
    <property type="entry name" value="Ribbon-helix-helix"/>
    <property type="match status" value="1"/>
</dbReference>
<evidence type="ECO:0008006" key="3">
    <source>
        <dbReference type="Google" id="ProtNLM"/>
    </source>
</evidence>
<protein>
    <recommendedName>
        <fullName evidence="3">Antitoxin</fullName>
    </recommendedName>
</protein>
<dbReference type="InterPro" id="IPR010985">
    <property type="entry name" value="Ribbon_hlx_hlx"/>
</dbReference>
<organism evidence="1 2">
    <name type="scientific">Candidatus Ruania gallistercoris</name>
    <dbReference type="NCBI Taxonomy" id="2838746"/>
    <lineage>
        <taxon>Bacteria</taxon>
        <taxon>Bacillati</taxon>
        <taxon>Actinomycetota</taxon>
        <taxon>Actinomycetes</taxon>
        <taxon>Micrococcales</taxon>
        <taxon>Ruaniaceae</taxon>
        <taxon>Ruania</taxon>
    </lineage>
</organism>
<evidence type="ECO:0000313" key="2">
    <source>
        <dbReference type="Proteomes" id="UP000824037"/>
    </source>
</evidence>
<dbReference type="GO" id="GO:0006355">
    <property type="term" value="P:regulation of DNA-templated transcription"/>
    <property type="evidence" value="ECO:0007669"/>
    <property type="project" value="InterPro"/>
</dbReference>
<gene>
    <name evidence="1" type="ORF">H9815_01540</name>
</gene>
<dbReference type="Proteomes" id="UP000824037">
    <property type="component" value="Unassembled WGS sequence"/>
</dbReference>
<comment type="caution">
    <text evidence="1">The sequence shown here is derived from an EMBL/GenBank/DDBJ whole genome shotgun (WGS) entry which is preliminary data.</text>
</comment>
<evidence type="ECO:0000313" key="1">
    <source>
        <dbReference type="EMBL" id="HIZ34432.1"/>
    </source>
</evidence>
<dbReference type="EMBL" id="DXBY01000030">
    <property type="protein sequence ID" value="HIZ34432.1"/>
    <property type="molecule type" value="Genomic_DNA"/>
</dbReference>
<name>A0A9D2J311_9MICO</name>